<feature type="domain" description="HTH merR-type" evidence="5">
    <location>
        <begin position="120"/>
        <end position="185"/>
    </location>
</feature>
<dbReference type="Proteomes" id="UP000007882">
    <property type="component" value="Chromosome"/>
</dbReference>
<evidence type="ECO:0000256" key="4">
    <source>
        <dbReference type="ARBA" id="ARBA00023163"/>
    </source>
</evidence>
<dbReference type="Gene3D" id="1.10.1660.10">
    <property type="match status" value="2"/>
</dbReference>
<keyword evidence="4" id="KW-0804">Transcription</keyword>
<evidence type="ECO:0000256" key="1">
    <source>
        <dbReference type="ARBA" id="ARBA00022491"/>
    </source>
</evidence>
<sequence>MHRPADLARAHGLSAQAVRNYERDGFLPPARRSAAGYRLYTDRHVRALSAFVALSRGYGHRVAAEIMRAVNRGDRSSAYAAIDRAHVLLQRDRETLASVSAAVGVLSSAPAARAHRGPVTVGVLAYRLGVTPATLRKWERAGILAPARDGSARIYSAEDVRDADLAHLLRRGGYLLDHIAAVVRQVRSAGGPEPLAASLAGWQERIDDRARQMLTGAARLASYLETDAAPPGG</sequence>
<dbReference type="OrthoDB" id="3826383at2"/>
<evidence type="ECO:0000256" key="3">
    <source>
        <dbReference type="ARBA" id="ARBA00023125"/>
    </source>
</evidence>
<dbReference type="InterPro" id="IPR009061">
    <property type="entry name" value="DNA-bd_dom_put_sf"/>
</dbReference>
<dbReference type="PROSITE" id="PS00552">
    <property type="entry name" value="HTH_MERR_1"/>
    <property type="match status" value="1"/>
</dbReference>
<dbReference type="KEGG" id="ams:AMIS_65640"/>
<dbReference type="GO" id="GO:0003677">
    <property type="term" value="F:DNA binding"/>
    <property type="evidence" value="ECO:0007669"/>
    <property type="project" value="UniProtKB-KW"/>
</dbReference>
<keyword evidence="7" id="KW-1185">Reference proteome</keyword>
<dbReference type="GO" id="GO:0003700">
    <property type="term" value="F:DNA-binding transcription factor activity"/>
    <property type="evidence" value="ECO:0007669"/>
    <property type="project" value="InterPro"/>
</dbReference>
<accession>I0HFJ7</accession>
<dbReference type="AlphaFoldDB" id="I0HFJ7"/>
<dbReference type="Pfam" id="PF00376">
    <property type="entry name" value="MerR"/>
    <property type="match status" value="1"/>
</dbReference>
<dbReference type="HOGENOM" id="CLU_080407_0_0_11"/>
<keyword evidence="3" id="KW-0238">DNA-binding</keyword>
<dbReference type="Pfam" id="PF13411">
    <property type="entry name" value="MerR_1"/>
    <property type="match status" value="1"/>
</dbReference>
<dbReference type="PATRIC" id="fig|512565.3.peg.6565"/>
<organism evidence="6 7">
    <name type="scientific">Actinoplanes missouriensis (strain ATCC 14538 / DSM 43046 / CBS 188.64 / JCM 3121 / NBRC 102363 / NCIMB 12654 / NRRL B-3342 / UNCC 431)</name>
    <dbReference type="NCBI Taxonomy" id="512565"/>
    <lineage>
        <taxon>Bacteria</taxon>
        <taxon>Bacillati</taxon>
        <taxon>Actinomycetota</taxon>
        <taxon>Actinomycetes</taxon>
        <taxon>Micromonosporales</taxon>
        <taxon>Micromonosporaceae</taxon>
        <taxon>Actinoplanes</taxon>
    </lineage>
</organism>
<dbReference type="PROSITE" id="PS50937">
    <property type="entry name" value="HTH_MERR_2"/>
    <property type="match status" value="2"/>
</dbReference>
<dbReference type="eggNOG" id="COG0789">
    <property type="taxonomic scope" value="Bacteria"/>
</dbReference>
<dbReference type="EMBL" id="AP012319">
    <property type="protein sequence ID" value="BAL91784.1"/>
    <property type="molecule type" value="Genomic_DNA"/>
</dbReference>
<dbReference type="PANTHER" id="PTHR30204:SF69">
    <property type="entry name" value="MERR-FAMILY TRANSCRIPTIONAL REGULATOR"/>
    <property type="match status" value="1"/>
</dbReference>
<evidence type="ECO:0000259" key="5">
    <source>
        <dbReference type="PROSITE" id="PS50937"/>
    </source>
</evidence>
<dbReference type="PANTHER" id="PTHR30204">
    <property type="entry name" value="REDOX-CYCLING DRUG-SENSING TRANSCRIPTIONAL ACTIVATOR SOXR"/>
    <property type="match status" value="1"/>
</dbReference>
<feature type="domain" description="HTH merR-type" evidence="5">
    <location>
        <begin position="1"/>
        <end position="49"/>
    </location>
</feature>
<evidence type="ECO:0000313" key="7">
    <source>
        <dbReference type="Proteomes" id="UP000007882"/>
    </source>
</evidence>
<dbReference type="SUPFAM" id="SSF46955">
    <property type="entry name" value="Putative DNA-binding domain"/>
    <property type="match status" value="2"/>
</dbReference>
<proteinExistence type="predicted"/>
<evidence type="ECO:0000313" key="6">
    <source>
        <dbReference type="EMBL" id="BAL91784.1"/>
    </source>
</evidence>
<protein>
    <submittedName>
        <fullName evidence="6">Putative MerR-family transcriptional regulator</fullName>
    </submittedName>
</protein>
<dbReference type="STRING" id="512565.AMIS_65640"/>
<keyword evidence="1" id="KW-0678">Repressor</keyword>
<name>I0HFJ7_ACTM4</name>
<keyword evidence="2" id="KW-0805">Transcription regulation</keyword>
<gene>
    <name evidence="6" type="ordered locus">AMIS_65640</name>
</gene>
<dbReference type="RefSeq" id="WP_014446669.1">
    <property type="nucleotide sequence ID" value="NC_017093.1"/>
</dbReference>
<dbReference type="InterPro" id="IPR000551">
    <property type="entry name" value="MerR-type_HTH_dom"/>
</dbReference>
<evidence type="ECO:0000256" key="2">
    <source>
        <dbReference type="ARBA" id="ARBA00023015"/>
    </source>
</evidence>
<dbReference type="SMART" id="SM00422">
    <property type="entry name" value="HTH_MERR"/>
    <property type="match status" value="2"/>
</dbReference>
<dbReference type="InterPro" id="IPR047057">
    <property type="entry name" value="MerR_fam"/>
</dbReference>
<reference evidence="6 7" key="1">
    <citation type="submission" date="2012-02" db="EMBL/GenBank/DDBJ databases">
        <title>Complete genome sequence of Actinoplanes missouriensis 431 (= NBRC 102363).</title>
        <authorList>
            <person name="Ohnishi Y."/>
            <person name="Ishikawa J."/>
            <person name="Sekine M."/>
            <person name="Hosoyama A."/>
            <person name="Harada T."/>
            <person name="Narita H."/>
            <person name="Hata T."/>
            <person name="Konno Y."/>
            <person name="Tutikane K."/>
            <person name="Fujita N."/>
            <person name="Horinouchi S."/>
            <person name="Hayakawa M."/>
        </authorList>
    </citation>
    <scope>NUCLEOTIDE SEQUENCE [LARGE SCALE GENOMIC DNA]</scope>
    <source>
        <strain evidence="7">ATCC 14538 / DSM 43046 / CBS 188.64 / JCM 3121 / NBRC 102363 / NCIMB 12654 / NRRL B-3342 / UNCC 431</strain>
    </source>
</reference>